<protein>
    <submittedName>
        <fullName evidence="1">Uncharacterized protein</fullName>
    </submittedName>
</protein>
<reference evidence="1" key="1">
    <citation type="journal article" date="2022" name="Int. J. Mol. Sci.">
        <title>Draft Genome of Tanacetum Coccineum: Genomic Comparison of Closely Related Tanacetum-Family Plants.</title>
        <authorList>
            <person name="Yamashiro T."/>
            <person name="Shiraishi A."/>
            <person name="Nakayama K."/>
            <person name="Satake H."/>
        </authorList>
    </citation>
    <scope>NUCLEOTIDE SEQUENCE</scope>
</reference>
<organism evidence="1 2">
    <name type="scientific">Tanacetum coccineum</name>
    <dbReference type="NCBI Taxonomy" id="301880"/>
    <lineage>
        <taxon>Eukaryota</taxon>
        <taxon>Viridiplantae</taxon>
        <taxon>Streptophyta</taxon>
        <taxon>Embryophyta</taxon>
        <taxon>Tracheophyta</taxon>
        <taxon>Spermatophyta</taxon>
        <taxon>Magnoliopsida</taxon>
        <taxon>eudicotyledons</taxon>
        <taxon>Gunneridae</taxon>
        <taxon>Pentapetalae</taxon>
        <taxon>asterids</taxon>
        <taxon>campanulids</taxon>
        <taxon>Asterales</taxon>
        <taxon>Asteraceae</taxon>
        <taxon>Asteroideae</taxon>
        <taxon>Anthemideae</taxon>
        <taxon>Anthemidinae</taxon>
        <taxon>Tanacetum</taxon>
    </lineage>
</organism>
<name>A0ABQ5G4G2_9ASTR</name>
<gene>
    <name evidence="1" type="ORF">Tco_1029254</name>
</gene>
<dbReference type="Proteomes" id="UP001151760">
    <property type="component" value="Unassembled WGS sequence"/>
</dbReference>
<sequence>MKNKCAGNDTRPQCWLKLITNLGRFGYTVANARIGRTLQQRMEYSVAAYESVCLWEEGSSVKNPEQDASQYFKDKSFSRWKLKRKGEVLAEEVKHSSLEMWNAHTSAQPQQLSNKCFKPIMRRLTRVDEGQRCIRFYVPICHPLVHQPLSQ</sequence>
<reference evidence="1" key="2">
    <citation type="submission" date="2022-01" db="EMBL/GenBank/DDBJ databases">
        <authorList>
            <person name="Yamashiro T."/>
            <person name="Shiraishi A."/>
            <person name="Satake H."/>
            <person name="Nakayama K."/>
        </authorList>
    </citation>
    <scope>NUCLEOTIDE SEQUENCE</scope>
</reference>
<proteinExistence type="predicted"/>
<dbReference type="EMBL" id="BQNB010018036">
    <property type="protein sequence ID" value="GJT69968.1"/>
    <property type="molecule type" value="Genomic_DNA"/>
</dbReference>
<evidence type="ECO:0000313" key="1">
    <source>
        <dbReference type="EMBL" id="GJT69968.1"/>
    </source>
</evidence>
<accession>A0ABQ5G4G2</accession>
<comment type="caution">
    <text evidence="1">The sequence shown here is derived from an EMBL/GenBank/DDBJ whole genome shotgun (WGS) entry which is preliminary data.</text>
</comment>
<keyword evidence="2" id="KW-1185">Reference proteome</keyword>
<evidence type="ECO:0000313" key="2">
    <source>
        <dbReference type="Proteomes" id="UP001151760"/>
    </source>
</evidence>